<organism evidence="1 2">
    <name type="scientific">Caballeronia catudaia</name>
    <dbReference type="NCBI Taxonomy" id="1777136"/>
    <lineage>
        <taxon>Bacteria</taxon>
        <taxon>Pseudomonadati</taxon>
        <taxon>Pseudomonadota</taxon>
        <taxon>Betaproteobacteria</taxon>
        <taxon>Burkholderiales</taxon>
        <taxon>Burkholderiaceae</taxon>
        <taxon>Caballeronia</taxon>
    </lineage>
</organism>
<evidence type="ECO:0000313" key="1">
    <source>
        <dbReference type="EMBL" id="SAK97953.1"/>
    </source>
</evidence>
<gene>
    <name evidence="1" type="ORF">AWB75_07159</name>
</gene>
<accession>A0A158DTU7</accession>
<dbReference type="EMBL" id="FCOF02000113">
    <property type="protein sequence ID" value="SAK97953.1"/>
    <property type="molecule type" value="Genomic_DNA"/>
</dbReference>
<dbReference type="PANTHER" id="PTHR32487:SF0">
    <property type="entry name" value="3-OXO-DELTA(4,5)-STEROID 5-BETA-REDUCTASE"/>
    <property type="match status" value="1"/>
</dbReference>
<dbReference type="AlphaFoldDB" id="A0A158DTU7"/>
<keyword evidence="2" id="KW-1185">Reference proteome</keyword>
<comment type="caution">
    <text evidence="1">The sequence shown here is derived from an EMBL/GenBank/DDBJ whole genome shotgun (WGS) entry which is preliminary data.</text>
</comment>
<dbReference type="Gene3D" id="3.40.50.720">
    <property type="entry name" value="NAD(P)-binding Rossmann-like Domain"/>
    <property type="match status" value="1"/>
</dbReference>
<dbReference type="OrthoDB" id="4392084at2"/>
<dbReference type="Proteomes" id="UP000054870">
    <property type="component" value="Unassembled WGS sequence"/>
</dbReference>
<proteinExistence type="predicted"/>
<sequence length="115" mass="13054">MNADVFRWKWLWPRIAGYFGVPAEDFDGTMRPLGQQIADAAPLSKSIARRHGLIESDVNQLASWWHTDADLGRPAEVVTDMSKSRKAGFLEYQSTEESFTDLFDRLRAQRIIPAG</sequence>
<evidence type="ECO:0000313" key="2">
    <source>
        <dbReference type="Proteomes" id="UP000054870"/>
    </source>
</evidence>
<protein>
    <submittedName>
        <fullName evidence="1">NAD-dependent epimerase/dehydratase</fullName>
    </submittedName>
</protein>
<name>A0A158DTU7_9BURK</name>
<dbReference type="PANTHER" id="PTHR32487">
    <property type="entry name" value="3-OXO-DELTA(4,5)-STEROID 5-BETA-REDUCTASE"/>
    <property type="match status" value="1"/>
</dbReference>
<reference evidence="1" key="1">
    <citation type="submission" date="2016-01" db="EMBL/GenBank/DDBJ databases">
        <authorList>
            <person name="Peeters C."/>
        </authorList>
    </citation>
    <scope>NUCLEOTIDE SEQUENCE [LARGE SCALE GENOMIC DNA]</scope>
    <source>
        <strain evidence="1">LMG 29318</strain>
    </source>
</reference>